<dbReference type="Proteomes" id="UP000625711">
    <property type="component" value="Unassembled WGS sequence"/>
</dbReference>
<reference evidence="1" key="1">
    <citation type="submission" date="2020-08" db="EMBL/GenBank/DDBJ databases">
        <title>Genome sequencing and assembly of the red palm weevil Rhynchophorus ferrugineus.</title>
        <authorList>
            <person name="Dias G.B."/>
            <person name="Bergman C.M."/>
            <person name="Manee M."/>
        </authorList>
    </citation>
    <scope>NUCLEOTIDE SEQUENCE</scope>
    <source>
        <strain evidence="1">AA-2017</strain>
        <tissue evidence="1">Whole larva</tissue>
    </source>
</reference>
<sequence>MLLLFKAFNARFWWLGGSMRKRRPSRSINKSADTLRVTLTTFAETGSVRVFACLMRLRTAVGYEAESPNQICAVAFVDRPLFAARLMHKCIIFASELIVYSRKLADIKSPRIRAIQQV</sequence>
<name>A0A834M3W8_RHYFE</name>
<evidence type="ECO:0000313" key="2">
    <source>
        <dbReference type="Proteomes" id="UP000625711"/>
    </source>
</evidence>
<organism evidence="1 2">
    <name type="scientific">Rhynchophorus ferrugineus</name>
    <name type="common">Red palm weevil</name>
    <name type="synonym">Curculio ferrugineus</name>
    <dbReference type="NCBI Taxonomy" id="354439"/>
    <lineage>
        <taxon>Eukaryota</taxon>
        <taxon>Metazoa</taxon>
        <taxon>Ecdysozoa</taxon>
        <taxon>Arthropoda</taxon>
        <taxon>Hexapoda</taxon>
        <taxon>Insecta</taxon>
        <taxon>Pterygota</taxon>
        <taxon>Neoptera</taxon>
        <taxon>Endopterygota</taxon>
        <taxon>Coleoptera</taxon>
        <taxon>Polyphaga</taxon>
        <taxon>Cucujiformia</taxon>
        <taxon>Curculionidae</taxon>
        <taxon>Dryophthorinae</taxon>
        <taxon>Rhynchophorus</taxon>
    </lineage>
</organism>
<accession>A0A834M3W8</accession>
<comment type="caution">
    <text evidence="1">The sequence shown here is derived from an EMBL/GenBank/DDBJ whole genome shotgun (WGS) entry which is preliminary data.</text>
</comment>
<proteinExistence type="predicted"/>
<keyword evidence="2" id="KW-1185">Reference proteome</keyword>
<dbReference type="AlphaFoldDB" id="A0A834M3W8"/>
<dbReference type="EMBL" id="JAACXV010018020">
    <property type="protein sequence ID" value="KAF7264164.1"/>
    <property type="molecule type" value="Genomic_DNA"/>
</dbReference>
<evidence type="ECO:0000313" key="1">
    <source>
        <dbReference type="EMBL" id="KAF7264164.1"/>
    </source>
</evidence>
<protein>
    <submittedName>
        <fullName evidence="1">Uncharacterized protein</fullName>
    </submittedName>
</protein>
<gene>
    <name evidence="1" type="ORF">GWI33_000513</name>
</gene>